<proteinExistence type="predicted"/>
<evidence type="ECO:0000256" key="1">
    <source>
        <dbReference type="ARBA" id="ARBA00001462"/>
    </source>
</evidence>
<organism evidence="9 10">
    <name type="scientific">Tautonia plasticadhaerens</name>
    <dbReference type="NCBI Taxonomy" id="2527974"/>
    <lineage>
        <taxon>Bacteria</taxon>
        <taxon>Pseudomonadati</taxon>
        <taxon>Planctomycetota</taxon>
        <taxon>Planctomycetia</taxon>
        <taxon>Isosphaerales</taxon>
        <taxon>Isosphaeraceae</taxon>
        <taxon>Tautonia</taxon>
    </lineage>
</organism>
<sequence length="718" mass="80908" precursor="true">MPQRIKLPHFIVAALAHIPALAFSAQADDPPHLPRGYSIPLIDLADQEHRQVVVDREEGQYLGHPTTVLLEDGRTILAVYPKGHGRGAIVMKRSTDGGLSWSDRLPTPENWASSKETPTIHRVVDPQGTKRLILFSGLYHIRMSVSENDGETWTPLEPIGDFGGIVAMASVERLRDGSYMALFHDDGRFLRDEGEVTMFRVYKTISKDGGLTWGQPEVIAEHPEAHLCEPGLIRSPDGEQIAVLLRENSRRFSSFVIFSDDEGQTWTEPRELPGAMTGDRHVGRYGPDGRLFISFRDTTHESPTKGDWVGWVGSYDDIVQGREGQYRVRLMDNTKGTDCAYPGVEVLPDGTFVATTYGHWDEGEVPYIVSVRFTLAELDDLAQHLSGVDTKESNARRSQDIEALLSGQFRWAVTAPIVAPAERPDDPCHAIEDPTVVHHDGRWHLFCTIRSRHRTHQIEYLSFTDWEDADRAERHVLTLTDGYFCAPQVFYFAPHRRWYLIYQVAEPSRKPALQPAFSTTEDIADPGSWSEPTLVFEEHPENVNAWIDFWVICDEAKAHLFFTSLDGRMWRSATTLGDFPGGRDRPRVVLEADIFEASHTYRLKGLDRYLTVAEAQGDGGRRYYKAYLADRLDGGWEPLAATPERPFAGPVNVRFEGEPWTDSFSHGELLRAGVDERLEVDPSGLRFLFQGVADEDRRGKPYGEIPWRLGLLEAVPGP</sequence>
<accession>A0A518H3T9</accession>
<keyword evidence="5 8" id="KW-0732">Signal</keyword>
<dbReference type="CDD" id="cd08987">
    <property type="entry name" value="GH62"/>
    <property type="match status" value="1"/>
</dbReference>
<keyword evidence="10" id="KW-1185">Reference proteome</keyword>
<dbReference type="SUPFAM" id="SSF50939">
    <property type="entry name" value="Sialidases"/>
    <property type="match status" value="1"/>
</dbReference>
<reference evidence="9 10" key="1">
    <citation type="submission" date="2019-02" db="EMBL/GenBank/DDBJ databases">
        <title>Deep-cultivation of Planctomycetes and their phenomic and genomic characterization uncovers novel biology.</title>
        <authorList>
            <person name="Wiegand S."/>
            <person name="Jogler M."/>
            <person name="Boedeker C."/>
            <person name="Pinto D."/>
            <person name="Vollmers J."/>
            <person name="Rivas-Marin E."/>
            <person name="Kohn T."/>
            <person name="Peeters S.H."/>
            <person name="Heuer A."/>
            <person name="Rast P."/>
            <person name="Oberbeckmann S."/>
            <person name="Bunk B."/>
            <person name="Jeske O."/>
            <person name="Meyerdierks A."/>
            <person name="Storesund J.E."/>
            <person name="Kallscheuer N."/>
            <person name="Luecker S."/>
            <person name="Lage O.M."/>
            <person name="Pohl T."/>
            <person name="Merkel B.J."/>
            <person name="Hornburger P."/>
            <person name="Mueller R.-W."/>
            <person name="Bruemmer F."/>
            <person name="Labrenz M."/>
            <person name="Spormann A.M."/>
            <person name="Op den Camp H."/>
            <person name="Overmann J."/>
            <person name="Amann R."/>
            <person name="Jetten M.S.M."/>
            <person name="Mascher T."/>
            <person name="Medema M.H."/>
            <person name="Devos D.P."/>
            <person name="Kaster A.-K."/>
            <person name="Ovreas L."/>
            <person name="Rohde M."/>
            <person name="Galperin M.Y."/>
            <person name="Jogler C."/>
        </authorList>
    </citation>
    <scope>NUCLEOTIDE SEQUENCE [LARGE SCALE GENOMIC DNA]</scope>
    <source>
        <strain evidence="9 10">ElP</strain>
    </source>
</reference>
<dbReference type="Gene3D" id="2.120.10.10">
    <property type="match status" value="1"/>
</dbReference>
<evidence type="ECO:0000313" key="9">
    <source>
        <dbReference type="EMBL" id="QDV35524.1"/>
    </source>
</evidence>
<dbReference type="RefSeq" id="WP_145271178.1">
    <property type="nucleotide sequence ID" value="NZ_CP036426.1"/>
</dbReference>
<keyword evidence="7 9" id="KW-0326">Glycosidase</keyword>
<dbReference type="InterPro" id="IPR023296">
    <property type="entry name" value="Glyco_hydro_beta-prop_sf"/>
</dbReference>
<dbReference type="KEGG" id="tpla:ElP_34270"/>
<dbReference type="PANTHER" id="PTHR40631:SF2">
    <property type="entry name" value="ALPHA-L-ARABINOFURANOSIDASE"/>
    <property type="match status" value="1"/>
</dbReference>
<dbReference type="Proteomes" id="UP000317835">
    <property type="component" value="Chromosome"/>
</dbReference>
<dbReference type="AlphaFoldDB" id="A0A518H3T9"/>
<feature type="chain" id="PRO_5021961271" description="non-reducing end alpha-L-arabinofuranosidase" evidence="8">
    <location>
        <begin position="28"/>
        <end position="718"/>
    </location>
</feature>
<dbReference type="GO" id="GO:0046373">
    <property type="term" value="P:L-arabinose metabolic process"/>
    <property type="evidence" value="ECO:0007669"/>
    <property type="project" value="InterPro"/>
</dbReference>
<keyword evidence="4" id="KW-0964">Secreted</keyword>
<dbReference type="GO" id="GO:0005576">
    <property type="term" value="C:extracellular region"/>
    <property type="evidence" value="ECO:0007669"/>
    <property type="project" value="UniProtKB-SubCell"/>
</dbReference>
<dbReference type="EC" id="3.2.1.55" evidence="3"/>
<keyword evidence="6 9" id="KW-0378">Hydrolase</keyword>
<feature type="signal peptide" evidence="8">
    <location>
        <begin position="1"/>
        <end position="27"/>
    </location>
</feature>
<evidence type="ECO:0000256" key="5">
    <source>
        <dbReference type="ARBA" id="ARBA00022729"/>
    </source>
</evidence>
<evidence type="ECO:0000256" key="8">
    <source>
        <dbReference type="SAM" id="SignalP"/>
    </source>
</evidence>
<dbReference type="Gene3D" id="2.115.10.20">
    <property type="entry name" value="Glycosyl hydrolase domain, family 43"/>
    <property type="match status" value="1"/>
</dbReference>
<evidence type="ECO:0000313" key="10">
    <source>
        <dbReference type="Proteomes" id="UP000317835"/>
    </source>
</evidence>
<evidence type="ECO:0000256" key="7">
    <source>
        <dbReference type="ARBA" id="ARBA00023295"/>
    </source>
</evidence>
<evidence type="ECO:0000256" key="3">
    <source>
        <dbReference type="ARBA" id="ARBA00012670"/>
    </source>
</evidence>
<dbReference type="EMBL" id="CP036426">
    <property type="protein sequence ID" value="QDV35524.1"/>
    <property type="molecule type" value="Genomic_DNA"/>
</dbReference>
<evidence type="ECO:0000256" key="2">
    <source>
        <dbReference type="ARBA" id="ARBA00004613"/>
    </source>
</evidence>
<gene>
    <name evidence="9" type="primary">xynC</name>
    <name evidence="9" type="ORF">ElP_34270</name>
</gene>
<protein>
    <recommendedName>
        <fullName evidence="3">non-reducing end alpha-L-arabinofuranosidase</fullName>
        <ecNumber evidence="3">3.2.1.55</ecNumber>
    </recommendedName>
</protein>
<dbReference type="CDD" id="cd15482">
    <property type="entry name" value="Sialidase_non-viral"/>
    <property type="match status" value="1"/>
</dbReference>
<dbReference type="InterPro" id="IPR005193">
    <property type="entry name" value="GH62_arabinosidase"/>
</dbReference>
<dbReference type="InterPro" id="IPR036278">
    <property type="entry name" value="Sialidase_sf"/>
</dbReference>
<evidence type="ECO:0000256" key="6">
    <source>
        <dbReference type="ARBA" id="ARBA00022801"/>
    </source>
</evidence>
<name>A0A518H3T9_9BACT</name>
<comment type="catalytic activity">
    <reaction evidence="1">
        <text>Hydrolysis of terminal non-reducing alpha-L-arabinofuranoside residues in alpha-L-arabinosides.</text>
        <dbReference type="EC" id="3.2.1.55"/>
    </reaction>
</comment>
<dbReference type="GO" id="GO:0046556">
    <property type="term" value="F:alpha-L-arabinofuranosidase activity"/>
    <property type="evidence" value="ECO:0007669"/>
    <property type="project" value="UniProtKB-EC"/>
</dbReference>
<evidence type="ECO:0000256" key="4">
    <source>
        <dbReference type="ARBA" id="ARBA00022525"/>
    </source>
</evidence>
<dbReference type="OrthoDB" id="9807193at2"/>
<comment type="subcellular location">
    <subcellularLocation>
        <location evidence="2">Secreted</location>
    </subcellularLocation>
</comment>
<dbReference type="SUPFAM" id="SSF75005">
    <property type="entry name" value="Arabinanase/levansucrase/invertase"/>
    <property type="match status" value="1"/>
</dbReference>
<dbReference type="Pfam" id="PF03664">
    <property type="entry name" value="Glyco_hydro_62"/>
    <property type="match status" value="1"/>
</dbReference>
<dbReference type="PANTHER" id="PTHR40631">
    <property type="entry name" value="ALPHA-L-ARABINOFURANOSIDASE AXHA-2-RELATED"/>
    <property type="match status" value="1"/>
</dbReference>